<evidence type="ECO:0000256" key="3">
    <source>
        <dbReference type="ARBA" id="ARBA00022605"/>
    </source>
</evidence>
<dbReference type="InterPro" id="IPR036968">
    <property type="entry name" value="Enolpyruvate_Tfrase_sf"/>
</dbReference>
<dbReference type="FunFam" id="3.65.10.10:FF:000005">
    <property type="entry name" value="3-phosphoshikimate 1-carboxyvinyltransferase"/>
    <property type="match status" value="1"/>
</dbReference>
<dbReference type="InterPro" id="IPR013792">
    <property type="entry name" value="RNA3'P_cycl/enolpyr_Trfase_a/b"/>
</dbReference>
<evidence type="ECO:0000256" key="1">
    <source>
        <dbReference type="ARBA" id="ARBA00009948"/>
    </source>
</evidence>
<keyword evidence="3" id="KW-0028">Amino-acid biosynthesis</keyword>
<comment type="caution">
    <text evidence="6">The sequence shown here is derived from an EMBL/GenBank/DDBJ whole genome shotgun (WGS) entry which is preliminary data.</text>
</comment>
<name>X0TZY8_9ZZZZ</name>
<keyword evidence="2" id="KW-0963">Cytoplasm</keyword>
<evidence type="ECO:0000256" key="4">
    <source>
        <dbReference type="ARBA" id="ARBA00022679"/>
    </source>
</evidence>
<evidence type="ECO:0000259" key="5">
    <source>
        <dbReference type="Pfam" id="PF00275"/>
    </source>
</evidence>
<dbReference type="InterPro" id="IPR023193">
    <property type="entry name" value="EPSP_synthase_CS"/>
</dbReference>
<dbReference type="SUPFAM" id="SSF55205">
    <property type="entry name" value="EPT/RTPC-like"/>
    <property type="match status" value="1"/>
</dbReference>
<dbReference type="PANTHER" id="PTHR21090:SF5">
    <property type="entry name" value="PENTAFUNCTIONAL AROM POLYPEPTIDE"/>
    <property type="match status" value="1"/>
</dbReference>
<dbReference type="PANTHER" id="PTHR21090">
    <property type="entry name" value="AROM/DEHYDROQUINATE SYNTHASE"/>
    <property type="match status" value="1"/>
</dbReference>
<dbReference type="GO" id="GO:0003866">
    <property type="term" value="F:3-phosphoshikimate 1-carboxyvinyltransferase activity"/>
    <property type="evidence" value="ECO:0007669"/>
    <property type="project" value="TreeGrafter"/>
</dbReference>
<dbReference type="EMBL" id="BARS01012320">
    <property type="protein sequence ID" value="GAF98824.1"/>
    <property type="molecule type" value="Genomic_DNA"/>
</dbReference>
<feature type="non-terminal residue" evidence="6">
    <location>
        <position position="224"/>
    </location>
</feature>
<sequence>HGVGNTGLTEAQNVLNAGNSATTMRLLSGVLVAQPFLSILSGDVSLRSRPMKRLIEPLRLMGAEIYGRDEDSFAPLVIRGRKLRGVSYSLPVPSAQLKSAILLAGLFAKGGTTVEQPQPSRDHTELLLTRMGAKLESTNTHISLTPLTAPLTSVDLHVPGDISSAAYWLVAGAIHPNARLKITNCGINPTRTGIIDVLLAMGAKLKVENKRLEGNEPVADLHIE</sequence>
<dbReference type="PROSITE" id="PS00104">
    <property type="entry name" value="EPSP_SYNTHASE_1"/>
    <property type="match status" value="1"/>
</dbReference>
<feature type="domain" description="Enolpyruvate transferase" evidence="5">
    <location>
        <begin position="5"/>
        <end position="211"/>
    </location>
</feature>
<dbReference type="InterPro" id="IPR001986">
    <property type="entry name" value="Enolpyruvate_Tfrase_dom"/>
</dbReference>
<accession>X0TZY8</accession>
<dbReference type="AlphaFoldDB" id="X0TZY8"/>
<dbReference type="Gene3D" id="3.65.10.10">
    <property type="entry name" value="Enolpyruvate transferase domain"/>
    <property type="match status" value="2"/>
</dbReference>
<feature type="non-terminal residue" evidence="6">
    <location>
        <position position="1"/>
    </location>
</feature>
<evidence type="ECO:0000313" key="6">
    <source>
        <dbReference type="EMBL" id="GAF98824.1"/>
    </source>
</evidence>
<dbReference type="GO" id="GO:0009423">
    <property type="term" value="P:chorismate biosynthetic process"/>
    <property type="evidence" value="ECO:0007669"/>
    <property type="project" value="TreeGrafter"/>
</dbReference>
<gene>
    <name evidence="6" type="ORF">S01H1_22004</name>
</gene>
<evidence type="ECO:0000256" key="2">
    <source>
        <dbReference type="ARBA" id="ARBA00022490"/>
    </source>
</evidence>
<comment type="similarity">
    <text evidence="1">Belongs to the EPSP synthase family.</text>
</comment>
<organism evidence="6">
    <name type="scientific">marine sediment metagenome</name>
    <dbReference type="NCBI Taxonomy" id="412755"/>
    <lineage>
        <taxon>unclassified sequences</taxon>
        <taxon>metagenomes</taxon>
        <taxon>ecological metagenomes</taxon>
    </lineage>
</organism>
<reference evidence="6" key="1">
    <citation type="journal article" date="2014" name="Front. Microbiol.">
        <title>High frequency of phylogenetically diverse reductive dehalogenase-homologous genes in deep subseafloor sedimentary metagenomes.</title>
        <authorList>
            <person name="Kawai M."/>
            <person name="Futagami T."/>
            <person name="Toyoda A."/>
            <person name="Takaki Y."/>
            <person name="Nishi S."/>
            <person name="Hori S."/>
            <person name="Arai W."/>
            <person name="Tsubouchi T."/>
            <person name="Morono Y."/>
            <person name="Uchiyama I."/>
            <person name="Ito T."/>
            <person name="Fujiyama A."/>
            <person name="Inagaki F."/>
            <person name="Takami H."/>
        </authorList>
    </citation>
    <scope>NUCLEOTIDE SEQUENCE</scope>
    <source>
        <strain evidence="6">Expedition CK06-06</strain>
    </source>
</reference>
<proteinExistence type="inferred from homology"/>
<dbReference type="GO" id="GO:0008652">
    <property type="term" value="P:amino acid biosynthetic process"/>
    <property type="evidence" value="ECO:0007669"/>
    <property type="project" value="UniProtKB-KW"/>
</dbReference>
<dbReference type="Pfam" id="PF00275">
    <property type="entry name" value="EPSP_synthase"/>
    <property type="match status" value="1"/>
</dbReference>
<protein>
    <recommendedName>
        <fullName evidence="5">Enolpyruvate transferase domain-containing protein</fullName>
    </recommendedName>
</protein>
<keyword evidence="4" id="KW-0808">Transferase</keyword>